<evidence type="ECO:0000313" key="1">
    <source>
        <dbReference type="EMBL" id="OLY78756.1"/>
    </source>
</evidence>
<proteinExistence type="predicted"/>
<keyword evidence="2" id="KW-1185">Reference proteome</keyword>
<dbReference type="Proteomes" id="UP000187455">
    <property type="component" value="Unassembled WGS sequence"/>
</dbReference>
<sequence length="9" mass="1053">MKEKAVAYN</sequence>
<organism evidence="1 2">
    <name type="scientific">Smittium mucronatum</name>
    <dbReference type="NCBI Taxonomy" id="133383"/>
    <lineage>
        <taxon>Eukaryota</taxon>
        <taxon>Fungi</taxon>
        <taxon>Fungi incertae sedis</taxon>
        <taxon>Zoopagomycota</taxon>
        <taxon>Kickxellomycotina</taxon>
        <taxon>Harpellomycetes</taxon>
        <taxon>Harpellales</taxon>
        <taxon>Legeriomycetaceae</taxon>
        <taxon>Smittium</taxon>
    </lineage>
</organism>
<reference evidence="1 2" key="1">
    <citation type="journal article" date="2016" name="Mol. Biol. Evol.">
        <title>Genome-Wide Survey of Gut Fungi (Harpellales) Reveals the First Horizontally Transferred Ubiquitin Gene from a Mosquito Host.</title>
        <authorList>
            <person name="Wang Y."/>
            <person name="White M.M."/>
            <person name="Kvist S."/>
            <person name="Moncalvo J.M."/>
        </authorList>
    </citation>
    <scope>NUCLEOTIDE SEQUENCE [LARGE SCALE GENOMIC DNA]</scope>
    <source>
        <strain evidence="1 2">ALG-7-W6</strain>
    </source>
</reference>
<feature type="non-terminal residue" evidence="1">
    <location>
        <position position="9"/>
    </location>
</feature>
<name>A0A1R0GPG1_9FUNG</name>
<dbReference type="EMBL" id="LSSL01005573">
    <property type="protein sequence ID" value="OLY78756.1"/>
    <property type="molecule type" value="Genomic_DNA"/>
</dbReference>
<comment type="caution">
    <text evidence="1">The sequence shown here is derived from an EMBL/GenBank/DDBJ whole genome shotgun (WGS) entry which is preliminary data.</text>
</comment>
<gene>
    <name evidence="1" type="ORF">AYI68_g7185</name>
</gene>
<protein>
    <submittedName>
        <fullName evidence="1">Uncharacterized protein</fullName>
    </submittedName>
</protein>
<evidence type="ECO:0000313" key="2">
    <source>
        <dbReference type="Proteomes" id="UP000187455"/>
    </source>
</evidence>
<accession>A0A1R0GPG1</accession>